<reference evidence="2 3" key="1">
    <citation type="submission" date="2016-09" db="EMBL/GenBank/DDBJ databases">
        <authorList>
            <person name="Capua I."/>
            <person name="De Benedictis P."/>
            <person name="Joannis T."/>
            <person name="Lombin L.H."/>
            <person name="Cattoli G."/>
        </authorList>
    </citation>
    <scope>NUCLEOTIDE SEQUENCE [LARGE SCALE GENOMIC DNA]</scope>
    <source>
        <strain evidence="2 3">IMI 309357</strain>
    </source>
</reference>
<keyword evidence="3" id="KW-1185">Reference proteome</keyword>
<dbReference type="Proteomes" id="UP000176998">
    <property type="component" value="Unassembled WGS sequence"/>
</dbReference>
<sequence length="138" mass="15321">MCSGCRRLGFAEPSPLPDPEDNRVDEEQPQPQPQHFDRPAARKKLQPKPKTIHHTPDNADLTPMRPAWAYVFYDTTPGALNPGRAEDLARSIFDGTKNNRSSDGLPERIEVFAMPLLPLSETGSLFSAEELGLDLILS</sequence>
<evidence type="ECO:0000256" key="1">
    <source>
        <dbReference type="SAM" id="MobiDB-lite"/>
    </source>
</evidence>
<protein>
    <submittedName>
        <fullName evidence="2">Uncharacterized protein</fullName>
    </submittedName>
</protein>
<gene>
    <name evidence="2" type="ORF">CORC01_00720</name>
</gene>
<proteinExistence type="predicted"/>
<dbReference type="OrthoDB" id="4837163at2759"/>
<dbReference type="RefSeq" id="XP_022480994.1">
    <property type="nucleotide sequence ID" value="XM_022612377.1"/>
</dbReference>
<feature type="region of interest" description="Disordered" evidence="1">
    <location>
        <begin position="1"/>
        <end position="60"/>
    </location>
</feature>
<dbReference type="AlphaFoldDB" id="A0A1G4BR73"/>
<organism evidence="2 3">
    <name type="scientific">Colletotrichum orchidophilum</name>
    <dbReference type="NCBI Taxonomy" id="1209926"/>
    <lineage>
        <taxon>Eukaryota</taxon>
        <taxon>Fungi</taxon>
        <taxon>Dikarya</taxon>
        <taxon>Ascomycota</taxon>
        <taxon>Pezizomycotina</taxon>
        <taxon>Sordariomycetes</taxon>
        <taxon>Hypocreomycetidae</taxon>
        <taxon>Glomerellales</taxon>
        <taxon>Glomerellaceae</taxon>
        <taxon>Colletotrichum</taxon>
    </lineage>
</organism>
<dbReference type="GeneID" id="34553887"/>
<accession>A0A1G4BR73</accession>
<feature type="compositionally biased region" description="Basic residues" evidence="1">
    <location>
        <begin position="41"/>
        <end position="53"/>
    </location>
</feature>
<comment type="caution">
    <text evidence="2">The sequence shown here is derived from an EMBL/GenBank/DDBJ whole genome shotgun (WGS) entry which is preliminary data.</text>
</comment>
<evidence type="ECO:0000313" key="3">
    <source>
        <dbReference type="Proteomes" id="UP000176998"/>
    </source>
</evidence>
<dbReference type="EMBL" id="MJBS01000004">
    <property type="protein sequence ID" value="OHF03858.1"/>
    <property type="molecule type" value="Genomic_DNA"/>
</dbReference>
<evidence type="ECO:0000313" key="2">
    <source>
        <dbReference type="EMBL" id="OHF03858.1"/>
    </source>
</evidence>
<name>A0A1G4BR73_9PEZI</name>